<proteinExistence type="predicted"/>
<evidence type="ECO:0000313" key="2">
    <source>
        <dbReference type="EMBL" id="VDO90334.1"/>
    </source>
</evidence>
<dbReference type="WBParaSite" id="HPLM_0002151601-mRNA-1">
    <property type="protein sequence ID" value="HPLM_0002151601-mRNA-1"/>
    <property type="gene ID" value="HPLM_0002151601"/>
</dbReference>
<gene>
    <name evidence="2" type="ORF">HPLM_LOCUS21505</name>
</gene>
<keyword evidence="3" id="KW-1185">Reference proteome</keyword>
<reference evidence="2 3" key="2">
    <citation type="submission" date="2018-11" db="EMBL/GenBank/DDBJ databases">
        <authorList>
            <consortium name="Pathogen Informatics"/>
        </authorList>
    </citation>
    <scope>NUCLEOTIDE SEQUENCE [LARGE SCALE GENOMIC DNA]</scope>
    <source>
        <strain evidence="2 3">MHpl1</strain>
    </source>
</reference>
<protein>
    <submittedName>
        <fullName evidence="2 4">Uncharacterized protein</fullName>
    </submittedName>
</protein>
<feature type="compositionally biased region" description="Polar residues" evidence="1">
    <location>
        <begin position="10"/>
        <end position="20"/>
    </location>
</feature>
<evidence type="ECO:0000313" key="4">
    <source>
        <dbReference type="WBParaSite" id="HPLM_0002151601-mRNA-1"/>
    </source>
</evidence>
<dbReference type="AlphaFoldDB" id="A0A0N4XAX1"/>
<name>A0A0N4XAX1_HAEPC</name>
<dbReference type="EMBL" id="UZAF01023534">
    <property type="protein sequence ID" value="VDO90334.1"/>
    <property type="molecule type" value="Genomic_DNA"/>
</dbReference>
<dbReference type="Proteomes" id="UP000268014">
    <property type="component" value="Unassembled WGS sequence"/>
</dbReference>
<feature type="region of interest" description="Disordered" evidence="1">
    <location>
        <begin position="1"/>
        <end position="44"/>
    </location>
</feature>
<reference evidence="4" key="1">
    <citation type="submission" date="2017-02" db="UniProtKB">
        <authorList>
            <consortium name="WormBaseParasite"/>
        </authorList>
    </citation>
    <scope>IDENTIFICATION</scope>
</reference>
<organism evidence="4">
    <name type="scientific">Haemonchus placei</name>
    <name type="common">Barber's pole worm</name>
    <dbReference type="NCBI Taxonomy" id="6290"/>
    <lineage>
        <taxon>Eukaryota</taxon>
        <taxon>Metazoa</taxon>
        <taxon>Ecdysozoa</taxon>
        <taxon>Nematoda</taxon>
        <taxon>Chromadorea</taxon>
        <taxon>Rhabditida</taxon>
        <taxon>Rhabditina</taxon>
        <taxon>Rhabditomorpha</taxon>
        <taxon>Strongyloidea</taxon>
        <taxon>Trichostrongylidae</taxon>
        <taxon>Haemonchus</taxon>
    </lineage>
</organism>
<sequence>MFKKNIYSPRGQQVLLQNDDSTIRPLLTTKDSKRASLSRPVHTQ</sequence>
<accession>A0A0N4XAX1</accession>
<evidence type="ECO:0000256" key="1">
    <source>
        <dbReference type="SAM" id="MobiDB-lite"/>
    </source>
</evidence>
<dbReference type="OrthoDB" id="8061355at2759"/>
<evidence type="ECO:0000313" key="3">
    <source>
        <dbReference type="Proteomes" id="UP000268014"/>
    </source>
</evidence>